<dbReference type="STRING" id="157652.A0A371EHA8"/>
<proteinExistence type="predicted"/>
<reference evidence="2" key="1">
    <citation type="submission" date="2018-05" db="EMBL/GenBank/DDBJ databases">
        <title>Draft genome of Mucuna pruriens seed.</title>
        <authorList>
            <person name="Nnadi N.E."/>
            <person name="Vos R."/>
            <person name="Hasami M.H."/>
            <person name="Devisetty U.K."/>
            <person name="Aguiy J.C."/>
        </authorList>
    </citation>
    <scope>NUCLEOTIDE SEQUENCE [LARGE SCALE GENOMIC DNA]</scope>
    <source>
        <strain evidence="2">JCA_2017</strain>
    </source>
</reference>
<feature type="non-terminal residue" evidence="2">
    <location>
        <position position="1"/>
    </location>
</feature>
<dbReference type="OrthoDB" id="1425280at2759"/>
<protein>
    <recommendedName>
        <fullName evidence="1">Transposase-associated domain-containing protein</fullName>
    </recommendedName>
</protein>
<dbReference type="AlphaFoldDB" id="A0A371EHA8"/>
<comment type="caution">
    <text evidence="2">The sequence shown here is derived from an EMBL/GenBank/DDBJ whole genome shotgun (WGS) entry which is preliminary data.</text>
</comment>
<gene>
    <name evidence="2" type="ORF">CR513_55950</name>
</gene>
<sequence>MDIPQNRRWMYRRLDGNKRWTNEFTEGVHEFLQFLQSEKLRCLYNKCKCLVFKFVDEVGYDLYEQ</sequence>
<dbReference type="EMBL" id="QJKJ01013929">
    <property type="protein sequence ID" value="RDX65396.1"/>
    <property type="molecule type" value="Genomic_DNA"/>
</dbReference>
<feature type="domain" description="Transposase-associated" evidence="1">
    <location>
        <begin position="7"/>
        <end position="58"/>
    </location>
</feature>
<evidence type="ECO:0000313" key="3">
    <source>
        <dbReference type="Proteomes" id="UP000257109"/>
    </source>
</evidence>
<dbReference type="Proteomes" id="UP000257109">
    <property type="component" value="Unassembled WGS sequence"/>
</dbReference>
<keyword evidence="3" id="KW-1185">Reference proteome</keyword>
<evidence type="ECO:0000313" key="2">
    <source>
        <dbReference type="EMBL" id="RDX65396.1"/>
    </source>
</evidence>
<name>A0A371EHA8_MUCPR</name>
<dbReference type="Pfam" id="PF13963">
    <property type="entry name" value="Transpos_assoc"/>
    <property type="match status" value="1"/>
</dbReference>
<organism evidence="2 3">
    <name type="scientific">Mucuna pruriens</name>
    <name type="common">Velvet bean</name>
    <name type="synonym">Dolichos pruriens</name>
    <dbReference type="NCBI Taxonomy" id="157652"/>
    <lineage>
        <taxon>Eukaryota</taxon>
        <taxon>Viridiplantae</taxon>
        <taxon>Streptophyta</taxon>
        <taxon>Embryophyta</taxon>
        <taxon>Tracheophyta</taxon>
        <taxon>Spermatophyta</taxon>
        <taxon>Magnoliopsida</taxon>
        <taxon>eudicotyledons</taxon>
        <taxon>Gunneridae</taxon>
        <taxon>Pentapetalae</taxon>
        <taxon>rosids</taxon>
        <taxon>fabids</taxon>
        <taxon>Fabales</taxon>
        <taxon>Fabaceae</taxon>
        <taxon>Papilionoideae</taxon>
        <taxon>50 kb inversion clade</taxon>
        <taxon>NPAAA clade</taxon>
        <taxon>indigoferoid/millettioid clade</taxon>
        <taxon>Phaseoleae</taxon>
        <taxon>Mucuna</taxon>
    </lineage>
</organism>
<evidence type="ECO:0000259" key="1">
    <source>
        <dbReference type="Pfam" id="PF13963"/>
    </source>
</evidence>
<accession>A0A371EHA8</accession>
<dbReference type="InterPro" id="IPR029480">
    <property type="entry name" value="Transpos_assoc"/>
</dbReference>
<feature type="non-terminal residue" evidence="2">
    <location>
        <position position="65"/>
    </location>
</feature>